<keyword evidence="7" id="KW-0746">Sphingolipid metabolism</keyword>
<dbReference type="Gene3D" id="3.40.50.720">
    <property type="entry name" value="NAD(P)-binding Rossmann-like Domain"/>
    <property type="match status" value="1"/>
</dbReference>
<comment type="pathway">
    <text evidence="3">Sphingolipid metabolism.</text>
</comment>
<dbReference type="GO" id="GO:0006666">
    <property type="term" value="P:3-keto-sphinganine metabolic process"/>
    <property type="evidence" value="ECO:0007669"/>
    <property type="project" value="InterPro"/>
</dbReference>
<evidence type="ECO:0000256" key="6">
    <source>
        <dbReference type="ARBA" id="ARBA00022857"/>
    </source>
</evidence>
<reference evidence="14" key="1">
    <citation type="submission" date="2018-07" db="EMBL/GenBank/DDBJ databases">
        <authorList>
            <person name="Peiro R."/>
            <person name="Begona"/>
            <person name="Cbmso G."/>
            <person name="Lopez M."/>
            <person name="Gonzalez S."/>
        </authorList>
    </citation>
    <scope>NUCLEOTIDE SEQUENCE [LARGE SCALE GENOMIC DNA]</scope>
</reference>
<dbReference type="GO" id="GO:0016020">
    <property type="term" value="C:membrane"/>
    <property type="evidence" value="ECO:0007669"/>
    <property type="project" value="GOC"/>
</dbReference>
<organism evidence="13 14">
    <name type="scientific">Ciceribacter selenitireducens ATCC BAA-1503</name>
    <dbReference type="NCBI Taxonomy" id="1336235"/>
    <lineage>
        <taxon>Bacteria</taxon>
        <taxon>Pseudomonadati</taxon>
        <taxon>Pseudomonadota</taxon>
        <taxon>Alphaproteobacteria</taxon>
        <taxon>Hyphomicrobiales</taxon>
        <taxon>Rhizobiaceae</taxon>
        <taxon>Ciceribacter</taxon>
    </lineage>
</organism>
<dbReference type="STRING" id="1336235.GCA_000518785_02991"/>
<dbReference type="PANTHER" id="PTHR43550">
    <property type="entry name" value="3-KETODIHYDROSPHINGOSINE REDUCTASE"/>
    <property type="match status" value="1"/>
</dbReference>
<dbReference type="GO" id="GO:0000166">
    <property type="term" value="F:nucleotide binding"/>
    <property type="evidence" value="ECO:0007669"/>
    <property type="project" value="UniProtKB-KW"/>
</dbReference>
<dbReference type="SUPFAM" id="SSF51735">
    <property type="entry name" value="NAD(P)-binding Rossmann-fold domains"/>
    <property type="match status" value="1"/>
</dbReference>
<comment type="similarity">
    <text evidence="11">Belongs to the short-chain dehydrogenases/reductases (SDR) family.</text>
</comment>
<dbReference type="PROSITE" id="PS00061">
    <property type="entry name" value="ADH_SHORT"/>
    <property type="match status" value="1"/>
</dbReference>
<keyword evidence="9" id="KW-0443">Lipid metabolism</keyword>
<evidence type="ECO:0000313" key="14">
    <source>
        <dbReference type="Proteomes" id="UP000254764"/>
    </source>
</evidence>
<dbReference type="RefSeq" id="WP_115670403.1">
    <property type="nucleotide sequence ID" value="NZ_UEYP01000005.1"/>
</dbReference>
<evidence type="ECO:0000256" key="1">
    <source>
        <dbReference type="ARBA" id="ARBA00004240"/>
    </source>
</evidence>
<dbReference type="CDD" id="cd08939">
    <property type="entry name" value="KDSR-like_SDR_c"/>
    <property type="match status" value="1"/>
</dbReference>
<proteinExistence type="inferred from homology"/>
<evidence type="ECO:0000256" key="7">
    <source>
        <dbReference type="ARBA" id="ARBA00022919"/>
    </source>
</evidence>
<dbReference type="EC" id="1.1.1.102" evidence="10"/>
<protein>
    <recommendedName>
        <fullName evidence="10">3-dehydrosphinganine reductase</fullName>
        <ecNumber evidence="10">1.1.1.102</ecNumber>
    </recommendedName>
</protein>
<keyword evidence="6" id="KW-0521">NADP</keyword>
<dbReference type="GO" id="GO:0047560">
    <property type="term" value="F:3-dehydrosphinganine reductase activity"/>
    <property type="evidence" value="ECO:0007669"/>
    <property type="project" value="UniProtKB-EC"/>
</dbReference>
<evidence type="ECO:0000256" key="3">
    <source>
        <dbReference type="ARBA" id="ARBA00004991"/>
    </source>
</evidence>
<accession>A0A376AJ50</accession>
<dbReference type="PRINTS" id="PR00081">
    <property type="entry name" value="GDHRDH"/>
</dbReference>
<evidence type="ECO:0000256" key="11">
    <source>
        <dbReference type="RuleBase" id="RU000363"/>
    </source>
</evidence>
<dbReference type="InterPro" id="IPR002347">
    <property type="entry name" value="SDR_fam"/>
</dbReference>
<dbReference type="PANTHER" id="PTHR43550:SF3">
    <property type="entry name" value="3-KETODIHYDROSPHINGOSINE REDUCTASE"/>
    <property type="match status" value="1"/>
</dbReference>
<comment type="pathway">
    <text evidence="2">Lipid metabolism; sphingolipid metabolism.</text>
</comment>
<dbReference type="SMART" id="SM00822">
    <property type="entry name" value="PKS_KR"/>
    <property type="match status" value="1"/>
</dbReference>
<dbReference type="Pfam" id="PF00106">
    <property type="entry name" value="adh_short"/>
    <property type="match status" value="1"/>
</dbReference>
<dbReference type="InterPro" id="IPR057326">
    <property type="entry name" value="KR_dom"/>
</dbReference>
<evidence type="ECO:0000256" key="9">
    <source>
        <dbReference type="ARBA" id="ARBA00023098"/>
    </source>
</evidence>
<dbReference type="OrthoDB" id="9781689at2"/>
<name>A0A376AJ50_9HYPH</name>
<sequence length="263" mass="28081">MVHVVITGGSSGIGLAVARQYLARAARVTLIGRSRERLEAARALLVSETGRSADDIFIASLDVADDAAVQAALSAVEADVGPCDILVTSAGMVAPAPFDALSGAEFRRHVDTNLHGTVHVISAVYAGMKARRRGRIMIVSSGAGLIGLHGYTAYCASKSALIGFAEALRVESRGHGIDVSICFPPDTDTPQLAAELRLRPPEAVAMMGSAGLWSAEAVARRIVKGLDRGQAEIFFTPSLYLLSRFGGIAKPWLYRWFHRKQRR</sequence>
<dbReference type="InterPro" id="IPR020904">
    <property type="entry name" value="Sc_DH/Rdtase_CS"/>
</dbReference>
<dbReference type="AlphaFoldDB" id="A0A376AJ50"/>
<gene>
    <name evidence="13" type="ORF">RHIZ70_3566</name>
</gene>
<dbReference type="PRINTS" id="PR00080">
    <property type="entry name" value="SDRFAMILY"/>
</dbReference>
<evidence type="ECO:0000256" key="4">
    <source>
        <dbReference type="ARBA" id="ARBA00022741"/>
    </source>
</evidence>
<evidence type="ECO:0000259" key="12">
    <source>
        <dbReference type="SMART" id="SM00822"/>
    </source>
</evidence>
<feature type="domain" description="Ketoreductase" evidence="12">
    <location>
        <begin position="2"/>
        <end position="186"/>
    </location>
</feature>
<evidence type="ECO:0000313" key="13">
    <source>
        <dbReference type="EMBL" id="SSC67858.1"/>
    </source>
</evidence>
<keyword evidence="4" id="KW-0547">Nucleotide-binding</keyword>
<dbReference type="Proteomes" id="UP000254764">
    <property type="component" value="Unassembled WGS sequence"/>
</dbReference>
<dbReference type="EMBL" id="UEYP01000005">
    <property type="protein sequence ID" value="SSC67858.1"/>
    <property type="molecule type" value="Genomic_DNA"/>
</dbReference>
<keyword evidence="14" id="KW-1185">Reference proteome</keyword>
<keyword evidence="5" id="KW-0256">Endoplasmic reticulum</keyword>
<dbReference type="GO" id="GO:0030148">
    <property type="term" value="P:sphingolipid biosynthetic process"/>
    <property type="evidence" value="ECO:0007669"/>
    <property type="project" value="InterPro"/>
</dbReference>
<dbReference type="InterPro" id="IPR036291">
    <property type="entry name" value="NAD(P)-bd_dom_sf"/>
</dbReference>
<evidence type="ECO:0000256" key="8">
    <source>
        <dbReference type="ARBA" id="ARBA00023002"/>
    </source>
</evidence>
<evidence type="ECO:0000256" key="2">
    <source>
        <dbReference type="ARBA" id="ARBA00004760"/>
    </source>
</evidence>
<evidence type="ECO:0000256" key="10">
    <source>
        <dbReference type="ARBA" id="ARBA00026112"/>
    </source>
</evidence>
<keyword evidence="8" id="KW-0560">Oxidoreductase</keyword>
<dbReference type="InterPro" id="IPR045022">
    <property type="entry name" value="KDSR-like"/>
</dbReference>
<comment type="subcellular location">
    <subcellularLocation>
        <location evidence="1">Endoplasmic reticulum</location>
    </subcellularLocation>
</comment>
<evidence type="ECO:0000256" key="5">
    <source>
        <dbReference type="ARBA" id="ARBA00022824"/>
    </source>
</evidence>